<evidence type="ECO:0000313" key="2">
    <source>
        <dbReference type="EMBL" id="OBZ75852.1"/>
    </source>
</evidence>
<accession>A0A1C7MG97</accession>
<organism evidence="2 3">
    <name type="scientific">Grifola frondosa</name>
    <name type="common">Maitake</name>
    <name type="synonym">Polyporus frondosus</name>
    <dbReference type="NCBI Taxonomy" id="5627"/>
    <lineage>
        <taxon>Eukaryota</taxon>
        <taxon>Fungi</taxon>
        <taxon>Dikarya</taxon>
        <taxon>Basidiomycota</taxon>
        <taxon>Agaricomycotina</taxon>
        <taxon>Agaricomycetes</taxon>
        <taxon>Polyporales</taxon>
        <taxon>Grifolaceae</taxon>
        <taxon>Grifola</taxon>
    </lineage>
</organism>
<keyword evidence="3" id="KW-1185">Reference proteome</keyword>
<evidence type="ECO:0000256" key="1">
    <source>
        <dbReference type="SAM" id="MobiDB-lite"/>
    </source>
</evidence>
<dbReference type="AlphaFoldDB" id="A0A1C7MG97"/>
<gene>
    <name evidence="2" type="ORF">A0H81_04367</name>
</gene>
<reference evidence="2 3" key="1">
    <citation type="submission" date="2016-03" db="EMBL/GenBank/DDBJ databases">
        <title>Whole genome sequencing of Grifola frondosa 9006-11.</title>
        <authorList>
            <person name="Min B."/>
            <person name="Park H."/>
            <person name="Kim J.-G."/>
            <person name="Cho H."/>
            <person name="Oh Y.-L."/>
            <person name="Kong W.-S."/>
            <person name="Choi I.-G."/>
        </authorList>
    </citation>
    <scope>NUCLEOTIDE SEQUENCE [LARGE SCALE GENOMIC DNA]</scope>
    <source>
        <strain evidence="2 3">9006-11</strain>
    </source>
</reference>
<dbReference type="Proteomes" id="UP000092993">
    <property type="component" value="Unassembled WGS sequence"/>
</dbReference>
<name>A0A1C7MG97_GRIFR</name>
<sequence>MNVEDAIFDCLAIFPLLSVVDLRGTRCLPYRCTYANLFHPCADSELYHPTPSALPSKGSPLSPSNQIHSSLTRALHTACRLPPSQTGDTYLRHPRNTSA</sequence>
<comment type="caution">
    <text evidence="2">The sequence shown here is derived from an EMBL/GenBank/DDBJ whole genome shotgun (WGS) entry which is preliminary data.</text>
</comment>
<proteinExistence type="predicted"/>
<feature type="region of interest" description="Disordered" evidence="1">
    <location>
        <begin position="80"/>
        <end position="99"/>
    </location>
</feature>
<protein>
    <submittedName>
        <fullName evidence="2">Uncharacterized protein</fullName>
    </submittedName>
</protein>
<evidence type="ECO:0000313" key="3">
    <source>
        <dbReference type="Proteomes" id="UP000092993"/>
    </source>
</evidence>
<dbReference type="EMBL" id="LUGG01000004">
    <property type="protein sequence ID" value="OBZ75852.1"/>
    <property type="molecule type" value="Genomic_DNA"/>
</dbReference>
<dbReference type="OrthoDB" id="3215314at2759"/>